<organism evidence="3 4">
    <name type="scientific">Haloferula helveola</name>
    <dbReference type="NCBI Taxonomy" id="490095"/>
    <lineage>
        <taxon>Bacteria</taxon>
        <taxon>Pseudomonadati</taxon>
        <taxon>Verrucomicrobiota</taxon>
        <taxon>Verrucomicrobiia</taxon>
        <taxon>Verrucomicrobiales</taxon>
        <taxon>Verrucomicrobiaceae</taxon>
        <taxon>Haloferula</taxon>
    </lineage>
</organism>
<keyword evidence="1" id="KW-1133">Transmembrane helix</keyword>
<keyword evidence="1" id="KW-0472">Membrane</keyword>
<gene>
    <name evidence="3" type="ORF">HAHE_10740</name>
</gene>
<dbReference type="PANTHER" id="PTHR40547">
    <property type="entry name" value="SLL0298 PROTEIN"/>
    <property type="match status" value="1"/>
</dbReference>
<dbReference type="EMBL" id="AP024702">
    <property type="protein sequence ID" value="BCX47166.1"/>
    <property type="molecule type" value="Genomic_DNA"/>
</dbReference>
<proteinExistence type="predicted"/>
<reference evidence="3 4" key="1">
    <citation type="submission" date="2021-06" db="EMBL/GenBank/DDBJ databases">
        <title>Complete genome of Haloferula helveola possessing various polysaccharide degrading enzymes.</title>
        <authorList>
            <person name="Takami H."/>
            <person name="Huang C."/>
            <person name="Hamasaki K."/>
        </authorList>
    </citation>
    <scope>NUCLEOTIDE SEQUENCE [LARGE SCALE GENOMIC DNA]</scope>
    <source>
        <strain evidence="3 4">CN-1</strain>
    </source>
</reference>
<evidence type="ECO:0000259" key="2">
    <source>
        <dbReference type="Pfam" id="PF09835"/>
    </source>
</evidence>
<dbReference type="Proteomes" id="UP001374893">
    <property type="component" value="Chromosome"/>
</dbReference>
<evidence type="ECO:0000313" key="3">
    <source>
        <dbReference type="EMBL" id="BCX47166.1"/>
    </source>
</evidence>
<keyword evidence="4" id="KW-1185">Reference proteome</keyword>
<dbReference type="InterPro" id="IPR018639">
    <property type="entry name" value="DUF2062"/>
</dbReference>
<evidence type="ECO:0000256" key="1">
    <source>
        <dbReference type="SAM" id="Phobius"/>
    </source>
</evidence>
<evidence type="ECO:0000313" key="4">
    <source>
        <dbReference type="Proteomes" id="UP001374893"/>
    </source>
</evidence>
<dbReference type="RefSeq" id="WP_338689213.1">
    <property type="nucleotide sequence ID" value="NZ_AP024702.1"/>
</dbReference>
<sequence length="161" mass="18168">MRHRRLRNWQWWQAIRARLLDRRLWQPCRDTVAGGISVGLFFAMMPMPMQTLASAAIATRARVNIPFAVASCFVSNPLTEPFIRVAQYRMGGWLRENLGVTIPRIGNLPQGVADFIIGFLLMGIFLAFVAYPLVHLFSALLPNHLPIRPAVMKPKARSSAN</sequence>
<dbReference type="Pfam" id="PF09835">
    <property type="entry name" value="DUF2062"/>
    <property type="match status" value="1"/>
</dbReference>
<protein>
    <recommendedName>
        <fullName evidence="2">DUF2062 domain-containing protein</fullName>
    </recommendedName>
</protein>
<keyword evidence="1" id="KW-0812">Transmembrane</keyword>
<dbReference type="PANTHER" id="PTHR40547:SF1">
    <property type="entry name" value="SLL0298 PROTEIN"/>
    <property type="match status" value="1"/>
</dbReference>
<name>A0ABM7RBY4_9BACT</name>
<feature type="domain" description="DUF2062" evidence="2">
    <location>
        <begin position="14"/>
        <end position="138"/>
    </location>
</feature>
<accession>A0ABM7RBY4</accession>
<feature type="transmembrane region" description="Helical" evidence="1">
    <location>
        <begin position="115"/>
        <end position="141"/>
    </location>
</feature>